<organism evidence="3 4">
    <name type="scientific">Amphibalanus amphitrite</name>
    <name type="common">Striped barnacle</name>
    <name type="synonym">Balanus amphitrite</name>
    <dbReference type="NCBI Taxonomy" id="1232801"/>
    <lineage>
        <taxon>Eukaryota</taxon>
        <taxon>Metazoa</taxon>
        <taxon>Ecdysozoa</taxon>
        <taxon>Arthropoda</taxon>
        <taxon>Crustacea</taxon>
        <taxon>Multicrustacea</taxon>
        <taxon>Cirripedia</taxon>
        <taxon>Thoracica</taxon>
        <taxon>Thoracicalcarea</taxon>
        <taxon>Balanomorpha</taxon>
        <taxon>Balanoidea</taxon>
        <taxon>Balanidae</taxon>
        <taxon>Amphibalaninae</taxon>
        <taxon>Amphibalanus</taxon>
    </lineage>
</organism>
<dbReference type="GO" id="GO:0008157">
    <property type="term" value="F:protein phosphatase 1 binding"/>
    <property type="evidence" value="ECO:0007669"/>
    <property type="project" value="TreeGrafter"/>
</dbReference>
<dbReference type="AlphaFoldDB" id="A0A6A4V3L9"/>
<dbReference type="Gene3D" id="2.60.40.2440">
    <property type="entry name" value="Carbohydrate binding type-21 domain"/>
    <property type="match status" value="1"/>
</dbReference>
<dbReference type="GO" id="GO:0005979">
    <property type="term" value="P:regulation of glycogen biosynthetic process"/>
    <property type="evidence" value="ECO:0007669"/>
    <property type="project" value="TreeGrafter"/>
</dbReference>
<reference evidence="3 4" key="1">
    <citation type="submission" date="2019-07" db="EMBL/GenBank/DDBJ databases">
        <title>Draft genome assembly of a fouling barnacle, Amphibalanus amphitrite (Darwin, 1854): The first reference genome for Thecostraca.</title>
        <authorList>
            <person name="Kim W."/>
        </authorList>
    </citation>
    <scope>NUCLEOTIDE SEQUENCE [LARGE SCALE GENOMIC DNA]</scope>
    <source>
        <strain evidence="3">SNU_AA5</strain>
        <tissue evidence="3">Soma without cirri and trophi</tissue>
    </source>
</reference>
<dbReference type="OrthoDB" id="8942186at2759"/>
<dbReference type="GO" id="GO:0000164">
    <property type="term" value="C:protein phosphatase type 1 complex"/>
    <property type="evidence" value="ECO:0007669"/>
    <property type="project" value="TreeGrafter"/>
</dbReference>
<dbReference type="Pfam" id="PF03370">
    <property type="entry name" value="CBM_21"/>
    <property type="match status" value="1"/>
</dbReference>
<dbReference type="GO" id="GO:2001069">
    <property type="term" value="F:glycogen binding"/>
    <property type="evidence" value="ECO:0007669"/>
    <property type="project" value="TreeGrafter"/>
</dbReference>
<feature type="domain" description="CBM21" evidence="2">
    <location>
        <begin position="734"/>
        <end position="840"/>
    </location>
</feature>
<gene>
    <name evidence="3" type="primary">Gbs-76A_1</name>
    <name evidence="3" type="ORF">FJT64_013879</name>
</gene>
<proteinExistence type="predicted"/>
<feature type="compositionally biased region" description="Low complexity" evidence="1">
    <location>
        <begin position="82"/>
        <end position="96"/>
    </location>
</feature>
<evidence type="ECO:0000313" key="4">
    <source>
        <dbReference type="Proteomes" id="UP000440578"/>
    </source>
</evidence>
<evidence type="ECO:0000259" key="2">
    <source>
        <dbReference type="PROSITE" id="PS51159"/>
    </source>
</evidence>
<name>A0A6A4V3L9_AMPAM</name>
<dbReference type="PROSITE" id="PS51159">
    <property type="entry name" value="CBM21"/>
    <property type="match status" value="1"/>
</dbReference>
<feature type="compositionally biased region" description="Basic and acidic residues" evidence="1">
    <location>
        <begin position="544"/>
        <end position="574"/>
    </location>
</feature>
<feature type="region of interest" description="Disordered" evidence="1">
    <location>
        <begin position="64"/>
        <end position="99"/>
    </location>
</feature>
<sequence>MTAFEGGVSNALFGVHRWRVACARTAAMELDAGAAPERPASPESGRLHLLQSACISLAASQAGLPTEAGGASPMERRERLSPAAGAPDGPLPGAAPQNDSADADIFFEYDTESGAAGSASGGAAGGADTGCALTSPAGGSRDLSPVLLHFPENSATTTAAAPTTNNITNNSAGSPVVSAALHPLPVDAAAAAATAAAAAATSAAALAAAAAPIADEVAVDAAAVAGAITADGGAAVEDVVAGAVAADPADALAGAAAAAELSADCCLGRSDAVPVPDGVRCCTCECTQDACRQADRSACKKDCEPGPSRDQDGNRDRERCCCCCEAARNAERQAGGPADVPAGAQADAKADPAAGQADLPSGRSNAVPVPGGARCRCVCAQSADRPAPPQNCLRRMVGGSLGNRPQQSPSEKVDAWLRACQQEDSGASTEEEEGAEQTQGAAAAAAESDEPQFQLEEDRASELEDSSATEEMVDALGVDDVHDLRELMARGMQLLDLEPDPETPRAGDAEDEGLPEEEEELEGAVGGATGLDDPQDYSCMRGAFEPERDYHRPRERDHHGSPERDYHRPPDHHYRPVRPVPVERPPLGAEGGAVGGAADSADADADDEAASTSGASSSFAPPDQLKRSTSLKSGKTPPQTPGRKKFVRFADAMGLDLQRVHTFRDEIPTVPAAAFRGLELDMTARPPSPTPPTPATFQMSFGSAALSSGAGGAPLRQLVPMFLQPGGSLGFLDRLRRERVVLENVCCNNDEYTVNGVVRVLNMDFHKTVYVRYTLDEWRTAPELRAEYVPGSCDGLSDRFRFTLHAGALSPGERLQFVLRFECQGQQFWDNNFGENYLVQMIRSASASIVDEPGEWSGGRL</sequence>
<protein>
    <submittedName>
        <fullName evidence="3">Glycogen-binding subunit 76A</fullName>
    </submittedName>
</protein>
<feature type="compositionally biased region" description="Low complexity" evidence="1">
    <location>
        <begin position="334"/>
        <end position="358"/>
    </location>
</feature>
<dbReference type="EMBL" id="VIIS01002171">
    <property type="protein sequence ID" value="KAF0287709.1"/>
    <property type="molecule type" value="Genomic_DNA"/>
</dbReference>
<dbReference type="Proteomes" id="UP000440578">
    <property type="component" value="Unassembled WGS sequence"/>
</dbReference>
<dbReference type="InterPro" id="IPR038175">
    <property type="entry name" value="CBM21_dom_sf"/>
</dbReference>
<feature type="compositionally biased region" description="Acidic residues" evidence="1">
    <location>
        <begin position="509"/>
        <end position="522"/>
    </location>
</feature>
<evidence type="ECO:0000313" key="3">
    <source>
        <dbReference type="EMBL" id="KAF0287709.1"/>
    </source>
</evidence>
<evidence type="ECO:0000256" key="1">
    <source>
        <dbReference type="SAM" id="MobiDB-lite"/>
    </source>
</evidence>
<dbReference type="InterPro" id="IPR050782">
    <property type="entry name" value="PP1_regulatory_subunit_3"/>
</dbReference>
<feature type="compositionally biased region" description="Polar residues" evidence="1">
    <location>
        <begin position="627"/>
        <end position="637"/>
    </location>
</feature>
<feature type="region of interest" description="Disordered" evidence="1">
    <location>
        <begin position="334"/>
        <end position="368"/>
    </location>
</feature>
<dbReference type="InterPro" id="IPR005036">
    <property type="entry name" value="CBM21_dom"/>
</dbReference>
<dbReference type="PANTHER" id="PTHR12307:SF36">
    <property type="entry name" value="GLYCOGEN-BINDING SUBUNIT 76A"/>
    <property type="match status" value="1"/>
</dbReference>
<keyword evidence="4" id="KW-1185">Reference proteome</keyword>
<dbReference type="PANTHER" id="PTHR12307">
    <property type="entry name" value="PROTEIN PHOSPHATASE 1 REGULATORY SUBUNIT"/>
    <property type="match status" value="1"/>
</dbReference>
<accession>A0A6A4V3L9</accession>
<comment type="caution">
    <text evidence="3">The sequence shown here is derived from an EMBL/GenBank/DDBJ whole genome shotgun (WGS) entry which is preliminary data.</text>
</comment>
<feature type="compositionally biased region" description="Low complexity" evidence="1">
    <location>
        <begin position="436"/>
        <end position="446"/>
    </location>
</feature>
<feature type="region of interest" description="Disordered" evidence="1">
    <location>
        <begin position="494"/>
        <end position="644"/>
    </location>
</feature>
<feature type="region of interest" description="Disordered" evidence="1">
    <location>
        <begin position="383"/>
        <end position="470"/>
    </location>
</feature>